<dbReference type="InterPro" id="IPR015813">
    <property type="entry name" value="Pyrv/PenolPyrv_kinase-like_dom"/>
</dbReference>
<name>A0ABW6W553_9ACTN</name>
<dbReference type="PANTHER" id="PTHR42905:SF5">
    <property type="entry name" value="CARBOXYVINYL-CARBOXYPHOSPHONATE PHOSPHORYLMUTASE, CHLOROPLASTIC"/>
    <property type="match status" value="1"/>
</dbReference>
<comment type="caution">
    <text evidence="2">The sequence shown here is derived from an EMBL/GenBank/DDBJ whole genome shotgun (WGS) entry which is preliminary data.</text>
</comment>
<protein>
    <submittedName>
        <fullName evidence="2">Oxaloacetate decarboxylase</fullName>
    </submittedName>
</protein>
<dbReference type="CDD" id="cd00377">
    <property type="entry name" value="ICL_PEPM"/>
    <property type="match status" value="1"/>
</dbReference>
<evidence type="ECO:0000256" key="1">
    <source>
        <dbReference type="SAM" id="MobiDB-lite"/>
    </source>
</evidence>
<proteinExistence type="predicted"/>
<dbReference type="InterPro" id="IPR040442">
    <property type="entry name" value="Pyrv_kinase-like_dom_sf"/>
</dbReference>
<feature type="compositionally biased region" description="Gly residues" evidence="1">
    <location>
        <begin position="309"/>
        <end position="341"/>
    </location>
</feature>
<dbReference type="Proteomes" id="UP001602245">
    <property type="component" value="Unassembled WGS sequence"/>
</dbReference>
<accession>A0ABW6W553</accession>
<evidence type="ECO:0000313" key="3">
    <source>
        <dbReference type="Proteomes" id="UP001602245"/>
    </source>
</evidence>
<organism evidence="2 3">
    <name type="scientific">Paractinoplanes globisporus</name>
    <dbReference type="NCBI Taxonomy" id="113565"/>
    <lineage>
        <taxon>Bacteria</taxon>
        <taxon>Bacillati</taxon>
        <taxon>Actinomycetota</taxon>
        <taxon>Actinomycetes</taxon>
        <taxon>Micromonosporales</taxon>
        <taxon>Micromonosporaceae</taxon>
        <taxon>Paractinoplanes</taxon>
    </lineage>
</organism>
<gene>
    <name evidence="2" type="ORF">ACFY35_01570</name>
</gene>
<reference evidence="2 3" key="1">
    <citation type="submission" date="2024-10" db="EMBL/GenBank/DDBJ databases">
        <title>The Natural Products Discovery Center: Release of the First 8490 Sequenced Strains for Exploring Actinobacteria Biosynthetic Diversity.</title>
        <authorList>
            <person name="Kalkreuter E."/>
            <person name="Kautsar S.A."/>
            <person name="Yang D."/>
            <person name="Bader C.D."/>
            <person name="Teijaro C.N."/>
            <person name="Fluegel L."/>
            <person name="Davis C.M."/>
            <person name="Simpson J.R."/>
            <person name="Lauterbach L."/>
            <person name="Steele A.D."/>
            <person name="Gui C."/>
            <person name="Meng S."/>
            <person name="Li G."/>
            <person name="Viehrig K."/>
            <person name="Ye F."/>
            <person name="Su P."/>
            <person name="Kiefer A.F."/>
            <person name="Nichols A."/>
            <person name="Cepeda A.J."/>
            <person name="Yan W."/>
            <person name="Fan B."/>
            <person name="Jiang Y."/>
            <person name="Adhikari A."/>
            <person name="Zheng C.-J."/>
            <person name="Schuster L."/>
            <person name="Cowan T.M."/>
            <person name="Smanski M.J."/>
            <person name="Chevrette M.G."/>
            <person name="De Carvalho L.P.S."/>
            <person name="Shen B."/>
        </authorList>
    </citation>
    <scope>NUCLEOTIDE SEQUENCE [LARGE SCALE GENOMIC DNA]</scope>
    <source>
        <strain evidence="2 3">NPDC000087</strain>
    </source>
</reference>
<dbReference type="Gene3D" id="3.20.20.60">
    <property type="entry name" value="Phosphoenolpyruvate-binding domains"/>
    <property type="match status" value="1"/>
</dbReference>
<feature type="region of interest" description="Disordered" evidence="1">
    <location>
        <begin position="295"/>
        <end position="383"/>
    </location>
</feature>
<evidence type="ECO:0000313" key="2">
    <source>
        <dbReference type="EMBL" id="MFF5288096.1"/>
    </source>
</evidence>
<keyword evidence="3" id="KW-1185">Reference proteome</keyword>
<sequence>MTGAEELRAMLAAGHVTHVPGIYDPVTAALAVKAGHRAVHLSGVAVSALMLGRPDLGFVHATQIADRATTLVSALNGVPLIADADTGYGNPRDTVWTALAYVRAGISGLHLQDQVAPDPRGHLAGREIIDRSLATARIKALAQEVPQLVVIARTDAYAVSGLPEVIARCRDFAEAGADAVFPEGVDDLHELAELHAAVPEVPIVLHRSEAGGSRPFATDSDLAEVGVRMVLHPVAALLAALRAASQVYRQIAETGSAEPVDRLPWAAFTALIGQQEALDPDARYSAPGLAADYAGPSEEIGYTPPTQPGGYGSPQGGSYGGSGRGGSYGGSGRGGAYGHPGGQNPPGHRHGSVPPGQSAGYTPPSQGGGARDEDDYTFGKLQT</sequence>
<dbReference type="PANTHER" id="PTHR42905">
    <property type="entry name" value="PHOSPHOENOLPYRUVATE CARBOXYLASE"/>
    <property type="match status" value="1"/>
</dbReference>
<dbReference type="EMBL" id="JBIAZU010000001">
    <property type="protein sequence ID" value="MFF5288096.1"/>
    <property type="molecule type" value="Genomic_DNA"/>
</dbReference>
<dbReference type="InterPro" id="IPR039556">
    <property type="entry name" value="ICL/PEPM"/>
</dbReference>
<dbReference type="RefSeq" id="WP_020518528.1">
    <property type="nucleotide sequence ID" value="NZ_JBIAZU010000001.1"/>
</dbReference>
<dbReference type="Pfam" id="PF13714">
    <property type="entry name" value="PEP_mutase"/>
    <property type="match status" value="1"/>
</dbReference>
<dbReference type="SUPFAM" id="SSF51621">
    <property type="entry name" value="Phosphoenolpyruvate/pyruvate domain"/>
    <property type="match status" value="1"/>
</dbReference>